<dbReference type="GO" id="GO:0046872">
    <property type="term" value="F:metal ion binding"/>
    <property type="evidence" value="ECO:0007669"/>
    <property type="project" value="UniProtKB-UniRule"/>
</dbReference>
<evidence type="ECO:0000256" key="8">
    <source>
        <dbReference type="ARBA" id="ARBA00023004"/>
    </source>
</evidence>
<dbReference type="PRINTS" id="PR00458">
    <property type="entry name" value="PEROXIDASE"/>
</dbReference>
<dbReference type="InterPro" id="IPR010255">
    <property type="entry name" value="Haem_peroxidase_sf"/>
</dbReference>
<evidence type="ECO:0000256" key="6">
    <source>
        <dbReference type="ARBA" id="ARBA00022723"/>
    </source>
</evidence>
<evidence type="ECO:0000313" key="12">
    <source>
        <dbReference type="EMBL" id="KAK3202738.1"/>
    </source>
</evidence>
<dbReference type="PROSITE" id="PS00435">
    <property type="entry name" value="PEROXIDASE_1"/>
    <property type="match status" value="1"/>
</dbReference>
<evidence type="ECO:0000256" key="3">
    <source>
        <dbReference type="ARBA" id="ARBA00001970"/>
    </source>
</evidence>
<dbReference type="Proteomes" id="UP001280581">
    <property type="component" value="Unassembled WGS sequence"/>
</dbReference>
<sequence>MKQFAVPVLLAASYASAQAECPQRWWDLASDLETFFSQDGTCSDPARAAIRLAFHDCFPGTCDGSIIRAGECTNRPENAQMVEVCTVLGEKADEYTVSAADIIQFGAALGLAACSGGPIISFWAGRPDSYTETDRNAMPNGGTDAQTMINMFAARGFNSSELVALTGAHTIARKLDQTPMDHTVGEWDQRFYTDTSANDTPGFIDSDKFLSQAGETGEDWRYMGESYQNFMTSFVPAMEKMSMMGNDIGGMADCTSIISWFYGHVREATRRRVLLKGRRVQSELWS</sequence>
<keyword evidence="7 10" id="KW-0560">Oxidoreductase</keyword>
<gene>
    <name evidence="12" type="ORF">GRF29_154g512646</name>
</gene>
<evidence type="ECO:0000256" key="7">
    <source>
        <dbReference type="ARBA" id="ARBA00023002"/>
    </source>
</evidence>
<protein>
    <recommendedName>
        <fullName evidence="10">Peroxidase</fullName>
        <ecNumber evidence="10">1.11.1.-</ecNumber>
    </recommendedName>
</protein>
<comment type="cofactor">
    <cofactor evidence="3">
        <name>heme b</name>
        <dbReference type="ChEBI" id="CHEBI:60344"/>
    </cofactor>
</comment>
<dbReference type="PANTHER" id="PTHR31517">
    <property type="match status" value="1"/>
</dbReference>
<dbReference type="Gene3D" id="1.10.520.10">
    <property type="match status" value="1"/>
</dbReference>
<reference evidence="12 13" key="1">
    <citation type="submission" date="2021-02" db="EMBL/GenBank/DDBJ databases">
        <title>Genome assembly of Pseudopithomyces chartarum.</title>
        <authorList>
            <person name="Jauregui R."/>
            <person name="Singh J."/>
            <person name="Voisey C."/>
        </authorList>
    </citation>
    <scope>NUCLEOTIDE SEQUENCE [LARGE SCALE GENOMIC DNA]</scope>
    <source>
        <strain evidence="12 13">AGR01</strain>
    </source>
</reference>
<evidence type="ECO:0000256" key="9">
    <source>
        <dbReference type="RuleBase" id="RU004241"/>
    </source>
</evidence>
<keyword evidence="5" id="KW-0349">Heme</keyword>
<dbReference type="InterPro" id="IPR019794">
    <property type="entry name" value="Peroxidases_AS"/>
</dbReference>
<dbReference type="EC" id="1.11.1.-" evidence="10"/>
<evidence type="ECO:0000256" key="1">
    <source>
        <dbReference type="ARBA" id="ARBA00000189"/>
    </source>
</evidence>
<keyword evidence="4 10" id="KW-0575">Peroxidase</keyword>
<keyword evidence="6" id="KW-0479">Metal-binding</keyword>
<accession>A0AAN6LTE3</accession>
<dbReference type="GO" id="GO:0140825">
    <property type="term" value="F:lactoperoxidase activity"/>
    <property type="evidence" value="ECO:0007669"/>
    <property type="project" value="UniProtKB-EC"/>
</dbReference>
<organism evidence="12 13">
    <name type="scientific">Pseudopithomyces chartarum</name>
    <dbReference type="NCBI Taxonomy" id="1892770"/>
    <lineage>
        <taxon>Eukaryota</taxon>
        <taxon>Fungi</taxon>
        <taxon>Dikarya</taxon>
        <taxon>Ascomycota</taxon>
        <taxon>Pezizomycotina</taxon>
        <taxon>Dothideomycetes</taxon>
        <taxon>Pleosporomycetidae</taxon>
        <taxon>Pleosporales</taxon>
        <taxon>Massarineae</taxon>
        <taxon>Didymosphaeriaceae</taxon>
        <taxon>Pseudopithomyces</taxon>
    </lineage>
</organism>
<evidence type="ECO:0000256" key="2">
    <source>
        <dbReference type="ARBA" id="ARBA00001913"/>
    </source>
</evidence>
<feature type="chain" id="PRO_5042666033" description="Peroxidase" evidence="10">
    <location>
        <begin position="20"/>
        <end position="286"/>
    </location>
</feature>
<evidence type="ECO:0000256" key="4">
    <source>
        <dbReference type="ARBA" id="ARBA00022559"/>
    </source>
</evidence>
<dbReference type="EMBL" id="WVTA01000013">
    <property type="protein sequence ID" value="KAK3202738.1"/>
    <property type="molecule type" value="Genomic_DNA"/>
</dbReference>
<dbReference type="GO" id="GO:0006979">
    <property type="term" value="P:response to oxidative stress"/>
    <property type="evidence" value="ECO:0007669"/>
    <property type="project" value="InterPro"/>
</dbReference>
<evidence type="ECO:0000259" key="11">
    <source>
        <dbReference type="PROSITE" id="PS50873"/>
    </source>
</evidence>
<dbReference type="Gene3D" id="1.10.420.10">
    <property type="entry name" value="Peroxidase, domain 2"/>
    <property type="match status" value="1"/>
</dbReference>
<proteinExistence type="inferred from homology"/>
<comment type="similarity">
    <text evidence="9">Belongs to the peroxidase family.</text>
</comment>
<comment type="catalytic activity">
    <reaction evidence="1">
        <text>2 a phenolic donor + H2O2 = 2 a phenolic radical donor + 2 H2O</text>
        <dbReference type="Rhea" id="RHEA:56136"/>
        <dbReference type="ChEBI" id="CHEBI:15377"/>
        <dbReference type="ChEBI" id="CHEBI:16240"/>
        <dbReference type="ChEBI" id="CHEBI:139520"/>
        <dbReference type="ChEBI" id="CHEBI:139521"/>
        <dbReference type="EC" id="1.11.1.7"/>
    </reaction>
</comment>
<name>A0AAN6LTE3_9PLEO</name>
<evidence type="ECO:0000313" key="13">
    <source>
        <dbReference type="Proteomes" id="UP001280581"/>
    </source>
</evidence>
<dbReference type="PRINTS" id="PR00461">
    <property type="entry name" value="PLPEROXIDASE"/>
</dbReference>
<dbReference type="InterPro" id="IPR000823">
    <property type="entry name" value="Peroxidase_pln"/>
</dbReference>
<keyword evidence="10" id="KW-0732">Signal</keyword>
<feature type="signal peptide" evidence="10">
    <location>
        <begin position="1"/>
        <end position="19"/>
    </location>
</feature>
<keyword evidence="8" id="KW-0408">Iron</keyword>
<dbReference type="SUPFAM" id="SSF48113">
    <property type="entry name" value="Heme-dependent peroxidases"/>
    <property type="match status" value="1"/>
</dbReference>
<dbReference type="PANTHER" id="PTHR31517:SF48">
    <property type="entry name" value="PEROXIDASE 16-RELATED"/>
    <property type="match status" value="1"/>
</dbReference>
<feature type="domain" description="Plant heme peroxidase family profile" evidence="11">
    <location>
        <begin position="46"/>
        <end position="273"/>
    </location>
</feature>
<dbReference type="InterPro" id="IPR002016">
    <property type="entry name" value="Haem_peroxidase"/>
</dbReference>
<dbReference type="PROSITE" id="PS00436">
    <property type="entry name" value="PEROXIDASE_2"/>
    <property type="match status" value="1"/>
</dbReference>
<dbReference type="GO" id="GO:0020037">
    <property type="term" value="F:heme binding"/>
    <property type="evidence" value="ECO:0007669"/>
    <property type="project" value="UniProtKB-UniRule"/>
</dbReference>
<dbReference type="Pfam" id="PF00141">
    <property type="entry name" value="peroxidase"/>
    <property type="match status" value="1"/>
</dbReference>
<comment type="caution">
    <text evidence="12">The sequence shown here is derived from an EMBL/GenBank/DDBJ whole genome shotgun (WGS) entry which is preliminary data.</text>
</comment>
<evidence type="ECO:0000256" key="10">
    <source>
        <dbReference type="RuleBase" id="RU363051"/>
    </source>
</evidence>
<comment type="cofactor">
    <cofactor evidence="2">
        <name>Ca(2+)</name>
        <dbReference type="ChEBI" id="CHEBI:29108"/>
    </cofactor>
</comment>
<dbReference type="PROSITE" id="PS50873">
    <property type="entry name" value="PEROXIDASE_4"/>
    <property type="match status" value="1"/>
</dbReference>
<dbReference type="AlphaFoldDB" id="A0AAN6LTE3"/>
<keyword evidence="13" id="KW-1185">Reference proteome</keyword>
<evidence type="ECO:0000256" key="5">
    <source>
        <dbReference type="ARBA" id="ARBA00022617"/>
    </source>
</evidence>
<dbReference type="InterPro" id="IPR019793">
    <property type="entry name" value="Peroxidases_heam-ligand_BS"/>
</dbReference>